<dbReference type="PROSITE" id="PS50005">
    <property type="entry name" value="TPR"/>
    <property type="match status" value="1"/>
</dbReference>
<organism evidence="4 5">
    <name type="scientific">Halanaerobium polyolivorans</name>
    <dbReference type="NCBI Taxonomy" id="2886943"/>
    <lineage>
        <taxon>Bacteria</taxon>
        <taxon>Bacillati</taxon>
        <taxon>Bacillota</taxon>
        <taxon>Clostridia</taxon>
        <taxon>Halanaerobiales</taxon>
        <taxon>Halanaerobiaceae</taxon>
        <taxon>Halanaerobium</taxon>
    </lineage>
</organism>
<feature type="repeat" description="TPR" evidence="1">
    <location>
        <begin position="45"/>
        <end position="78"/>
    </location>
</feature>
<evidence type="ECO:0000256" key="1">
    <source>
        <dbReference type="PROSITE-ProRule" id="PRU00339"/>
    </source>
</evidence>
<dbReference type="Gene3D" id="1.25.40.10">
    <property type="entry name" value="Tetratricopeptide repeat domain"/>
    <property type="match status" value="1"/>
</dbReference>
<dbReference type="Proteomes" id="UP001199296">
    <property type="component" value="Unassembled WGS sequence"/>
</dbReference>
<dbReference type="PANTHER" id="PTHR30032">
    <property type="entry name" value="N-ACETYLMURAMOYL-L-ALANINE AMIDASE-RELATED"/>
    <property type="match status" value="1"/>
</dbReference>
<dbReference type="InterPro" id="IPR013486">
    <property type="entry name" value="SpoIID/LytB"/>
</dbReference>
<dbReference type="SUPFAM" id="SSF48452">
    <property type="entry name" value="TPR-like"/>
    <property type="match status" value="1"/>
</dbReference>
<name>A0AAW4WW40_9FIRM</name>
<evidence type="ECO:0000313" key="4">
    <source>
        <dbReference type="EMBL" id="MCC3144830.1"/>
    </source>
</evidence>
<dbReference type="Pfam" id="PF08486">
    <property type="entry name" value="SpoIID"/>
    <property type="match status" value="1"/>
</dbReference>
<accession>A0AAW4WW40</accession>
<keyword evidence="5" id="KW-1185">Reference proteome</keyword>
<protein>
    <submittedName>
        <fullName evidence="4">SpoIID/LytB domain-containing protein</fullName>
    </submittedName>
</protein>
<dbReference type="InterPro" id="IPR013693">
    <property type="entry name" value="SpoIID/LytB_N"/>
</dbReference>
<dbReference type="SMART" id="SM00028">
    <property type="entry name" value="TPR"/>
    <property type="match status" value="2"/>
</dbReference>
<evidence type="ECO:0000259" key="3">
    <source>
        <dbReference type="Pfam" id="PF08486"/>
    </source>
</evidence>
<dbReference type="RefSeq" id="WP_229345015.1">
    <property type="nucleotide sequence ID" value="NZ_JAJFAT010000006.1"/>
</dbReference>
<dbReference type="PANTHER" id="PTHR30032:SF4">
    <property type="entry name" value="AMIDASE ENHANCER"/>
    <property type="match status" value="1"/>
</dbReference>
<dbReference type="EMBL" id="JAJFAT010000006">
    <property type="protein sequence ID" value="MCC3144830.1"/>
    <property type="molecule type" value="Genomic_DNA"/>
</dbReference>
<evidence type="ECO:0000313" key="5">
    <source>
        <dbReference type="Proteomes" id="UP001199296"/>
    </source>
</evidence>
<feature type="domain" description="Sporulation stage II protein D amidase enhancer LytB N-terminal" evidence="3">
    <location>
        <begin position="411"/>
        <end position="501"/>
    </location>
</feature>
<proteinExistence type="predicted"/>
<dbReference type="GO" id="GO:0030435">
    <property type="term" value="P:sporulation resulting in formation of a cellular spore"/>
    <property type="evidence" value="ECO:0007669"/>
    <property type="project" value="InterPro"/>
</dbReference>
<dbReference type="InterPro" id="IPR019734">
    <property type="entry name" value="TPR_rpt"/>
</dbReference>
<dbReference type="InterPro" id="IPR011990">
    <property type="entry name" value="TPR-like_helical_dom_sf"/>
</dbReference>
<keyword evidence="1" id="KW-0802">TPR repeat</keyword>
<dbReference type="GO" id="GO:0030288">
    <property type="term" value="C:outer membrane-bounded periplasmic space"/>
    <property type="evidence" value="ECO:0007669"/>
    <property type="project" value="TreeGrafter"/>
</dbReference>
<dbReference type="AlphaFoldDB" id="A0AAW4WW40"/>
<feature type="coiled-coil region" evidence="2">
    <location>
        <begin position="177"/>
        <end position="211"/>
    </location>
</feature>
<dbReference type="InterPro" id="IPR051922">
    <property type="entry name" value="Bact_Sporulation_Assoc"/>
</dbReference>
<evidence type="ECO:0000256" key="2">
    <source>
        <dbReference type="SAM" id="Coils"/>
    </source>
</evidence>
<sequence>MKKIFRLIIITTFLTGLLIPGFNHFLNQQPGDNITFSQENIERRIAQYSAEAVEAFYAANYQTAVNYYEEILELDPFNLESRRNLAVIYNDKNDLLSENRELLKTAILSNRAADIIELAVSFYKLNNAQAANYLLQNMIEAEDIISKRDQYQKYYYLIKSQLELDKLAEAEGFLKQLEGLNLNRAQVKLLRAELNQKLGNYYQAYEDLNNSYQADRTQNYLFREMALMLEKAGEDVKAYDHWQRSLSFGLYIDEANQRIDYYQEHYPYLRPDDEEEKREEINPFILEANWQDIEELETETEVELLRIGLSSGNRTLLFQYSDPFSIIYQGKILFNGEARKNYLLEIDDNSLTISDGEQKVQFGRLENEYQLYSEADNSSFYVYNVEYGQGYFWQGRADRQYRGDMIIKGAENSFTLINELDLTAYLLSVVPSEIYSSWPEESLKAQAVAARSYTLSNLGRHSGEGYDLCSTVHCAAYNGVGNENPRTSNAVLATRGESVYYGDRIIEAVFSSNSGGFTERSDEIWVADLPYLRGANQMKGENFDFPLPPAELKEWLKNDPPSYSRDFNSSSYRWQVKVPVSVIEDRTELGKIKNIEVLKRATGGTITSLRIVGEDASREFNSSQIRRVLGGLRSSRFKFNSIMDSNGYLKELNIYGSGWGHNLGMDQSAAAGMAAEGWNYSQIISHFYPGVEIREYNNNN</sequence>
<gene>
    <name evidence="4" type="ORF">LJ207_05740</name>
</gene>
<dbReference type="NCBIfam" id="TIGR02669">
    <property type="entry name" value="SpoIID_LytB"/>
    <property type="match status" value="1"/>
</dbReference>
<keyword evidence="2" id="KW-0175">Coiled coil</keyword>
<comment type="caution">
    <text evidence="4">The sequence shown here is derived from an EMBL/GenBank/DDBJ whole genome shotgun (WGS) entry which is preliminary data.</text>
</comment>
<reference evidence="4 5" key="1">
    <citation type="submission" date="2021-10" db="EMBL/GenBank/DDBJ databases">
        <authorList>
            <person name="Grouzdev D.S."/>
            <person name="Pantiukh K.S."/>
            <person name="Krutkina M.S."/>
        </authorList>
    </citation>
    <scope>NUCLEOTIDE SEQUENCE [LARGE SCALE GENOMIC DNA]</scope>
    <source>
        <strain evidence="4 5">Z-7514</strain>
    </source>
</reference>